<evidence type="ECO:0000256" key="5">
    <source>
        <dbReference type="RuleBase" id="RU362076"/>
    </source>
</evidence>
<evidence type="ECO:0000313" key="8">
    <source>
        <dbReference type="EMBL" id="QKE88730.1"/>
    </source>
</evidence>
<evidence type="ECO:0000313" key="9">
    <source>
        <dbReference type="Proteomes" id="UP000500767"/>
    </source>
</evidence>
<evidence type="ECO:0000256" key="2">
    <source>
        <dbReference type="ARBA" id="ARBA00016013"/>
    </source>
</evidence>
<keyword evidence="8" id="KW-0966">Cell projection</keyword>
<evidence type="ECO:0000256" key="1">
    <source>
        <dbReference type="ARBA" id="ARBA00010577"/>
    </source>
</evidence>
<gene>
    <name evidence="8" type="ORF">HN018_00465</name>
</gene>
<dbReference type="Pfam" id="PF13860">
    <property type="entry name" value="FlgD_ig"/>
    <property type="match status" value="1"/>
</dbReference>
<dbReference type="GO" id="GO:0044781">
    <property type="term" value="P:bacterial-type flagellum organization"/>
    <property type="evidence" value="ECO:0007669"/>
    <property type="project" value="UniProtKB-UniRule"/>
</dbReference>
<protein>
    <recommendedName>
        <fullName evidence="2 5">Basal-body rod modification protein FlgD</fullName>
    </recommendedName>
</protein>
<evidence type="ECO:0000256" key="4">
    <source>
        <dbReference type="ARBA" id="ARBA00024746"/>
    </source>
</evidence>
<proteinExistence type="inferred from homology"/>
<dbReference type="InterPro" id="IPR025963">
    <property type="entry name" value="FLgD_Tudor"/>
</dbReference>
<name>A0A6M8HE84_9PROT</name>
<dbReference type="Proteomes" id="UP000500767">
    <property type="component" value="Chromosome"/>
</dbReference>
<dbReference type="InterPro" id="IPR025965">
    <property type="entry name" value="FlgD/Vpr_Ig-like"/>
</dbReference>
<dbReference type="EMBL" id="CP053708">
    <property type="protein sequence ID" value="QKE88730.1"/>
    <property type="molecule type" value="Genomic_DNA"/>
</dbReference>
<keyword evidence="8" id="KW-0969">Cilium</keyword>
<evidence type="ECO:0000256" key="3">
    <source>
        <dbReference type="ARBA" id="ARBA00022795"/>
    </source>
</evidence>
<dbReference type="Pfam" id="PF03963">
    <property type="entry name" value="FlgD"/>
    <property type="match status" value="1"/>
</dbReference>
<sequence>MSTTITSATDLIQAAELAAKKANAANTAAATASSATDDNGDALSSLTSNYNQFLSLLTAQLSHQDPTSPMQTDSFTSELAQFAGVEQQIKTNTNLTQLLSLNQDTAVSQSTSLVGRQAVVASTQIPLQNGTGELQLNPIAAGSTAIAITNSAGAVVRTQSLDVTAQTTDWKWDGKDDSGTALANGTYDVAVVAADGSAVPFNVIGTITGVTKNASNGVNVQMGGTTVDMSKVMSLLGTATASSGTQATS</sequence>
<organism evidence="8 9">
    <name type="scientific">Lichenicola cladoniae</name>
    <dbReference type="NCBI Taxonomy" id="1484109"/>
    <lineage>
        <taxon>Bacteria</taxon>
        <taxon>Pseudomonadati</taxon>
        <taxon>Pseudomonadota</taxon>
        <taxon>Alphaproteobacteria</taxon>
        <taxon>Acetobacterales</taxon>
        <taxon>Acetobacteraceae</taxon>
        <taxon>Lichenicola</taxon>
    </lineage>
</organism>
<dbReference type="RefSeq" id="WP_171837172.1">
    <property type="nucleotide sequence ID" value="NZ_CP053708.1"/>
</dbReference>
<reference evidence="8 9" key="1">
    <citation type="journal article" date="2014" name="World J. Microbiol. Biotechnol.">
        <title>Biodiversity and physiological characteristics of Antarctic and Arctic lichens-associated bacteria.</title>
        <authorList>
            <person name="Lee Y.M."/>
            <person name="Kim E.H."/>
            <person name="Lee H.K."/>
            <person name="Hong S.G."/>
        </authorList>
    </citation>
    <scope>NUCLEOTIDE SEQUENCE [LARGE SCALE GENOMIC DNA]</scope>
    <source>
        <strain evidence="8 9">PAMC 26569</strain>
    </source>
</reference>
<dbReference type="AlphaFoldDB" id="A0A6M8HE84"/>
<dbReference type="InterPro" id="IPR005648">
    <property type="entry name" value="FlgD"/>
</dbReference>
<keyword evidence="8" id="KW-0282">Flagellum</keyword>
<feature type="domain" description="FlgD/Vpr Ig-like" evidence="6">
    <location>
        <begin position="128"/>
        <end position="196"/>
    </location>
</feature>
<dbReference type="Gene3D" id="2.30.30.910">
    <property type="match status" value="1"/>
</dbReference>
<dbReference type="Gene3D" id="2.60.40.4070">
    <property type="match status" value="1"/>
</dbReference>
<comment type="function">
    <text evidence="4 5">Required for flagellar hook formation. May act as a scaffolding protein.</text>
</comment>
<keyword evidence="3 5" id="KW-1005">Bacterial flagellum biogenesis</keyword>
<dbReference type="KEGG" id="lck:HN018_00465"/>
<accession>A0A6M8HE84</accession>
<dbReference type="Pfam" id="PF13861">
    <property type="entry name" value="FLgD_tudor"/>
    <property type="match status" value="1"/>
</dbReference>
<evidence type="ECO:0000259" key="7">
    <source>
        <dbReference type="Pfam" id="PF13861"/>
    </source>
</evidence>
<keyword evidence="9" id="KW-1185">Reference proteome</keyword>
<evidence type="ECO:0000259" key="6">
    <source>
        <dbReference type="Pfam" id="PF13860"/>
    </source>
</evidence>
<comment type="similarity">
    <text evidence="1 5">Belongs to the FlgD family.</text>
</comment>
<feature type="domain" description="FlgD Tudor-like" evidence="7">
    <location>
        <begin position="107"/>
        <end position="232"/>
    </location>
</feature>